<evidence type="ECO:0008006" key="2">
    <source>
        <dbReference type="Google" id="ProtNLM"/>
    </source>
</evidence>
<organism evidence="1">
    <name type="scientific">viral metagenome</name>
    <dbReference type="NCBI Taxonomy" id="1070528"/>
    <lineage>
        <taxon>unclassified sequences</taxon>
        <taxon>metagenomes</taxon>
        <taxon>organismal metagenomes</taxon>
    </lineage>
</organism>
<reference evidence="1" key="1">
    <citation type="journal article" date="2020" name="Nature">
        <title>Giant virus diversity and host interactions through global metagenomics.</title>
        <authorList>
            <person name="Schulz F."/>
            <person name="Roux S."/>
            <person name="Paez-Espino D."/>
            <person name="Jungbluth S."/>
            <person name="Walsh D.A."/>
            <person name="Denef V.J."/>
            <person name="McMahon K.D."/>
            <person name="Konstantinidis K.T."/>
            <person name="Eloe-Fadrosh E.A."/>
            <person name="Kyrpides N.C."/>
            <person name="Woyke T."/>
        </authorList>
    </citation>
    <scope>NUCLEOTIDE SEQUENCE</scope>
    <source>
        <strain evidence="1">GVMAG-S-3300012000-53</strain>
    </source>
</reference>
<sequence>MDKIIVCDNFLTEDELTTAKNIIFYKEWKFGHQTTHEKLYSTPFWSMELECEEFFSKYIFDIIEKQFSKKFKLLRVYANGQTYGQNGSFHIDSDLPDTYTFCLYLSEIKPEYVETAGGNLWFKLPDKNYNICYEPIYNRGIFFPSTYVHKGCAFNRYVMNLRICVAWKLQEIIE</sequence>
<accession>A0A6C0KFU8</accession>
<dbReference type="EMBL" id="MN740891">
    <property type="protein sequence ID" value="QHU16875.1"/>
    <property type="molecule type" value="Genomic_DNA"/>
</dbReference>
<evidence type="ECO:0000313" key="1">
    <source>
        <dbReference type="EMBL" id="QHU16875.1"/>
    </source>
</evidence>
<proteinExistence type="predicted"/>
<dbReference type="AlphaFoldDB" id="A0A6C0KFU8"/>
<protein>
    <recommendedName>
        <fullName evidence="2">Prolyl 4-hydroxylase alpha subunit Fe(2+) 2OG dioxygenase domain-containing protein</fullName>
    </recommendedName>
</protein>
<name>A0A6C0KFU8_9ZZZZ</name>
<dbReference type="Gene3D" id="2.60.120.620">
    <property type="entry name" value="q2cbj1_9rhob like domain"/>
    <property type="match status" value="1"/>
</dbReference>